<keyword evidence="2" id="KW-1185">Reference proteome</keyword>
<dbReference type="RefSeq" id="WP_250930992.1">
    <property type="nucleotide sequence ID" value="NZ_JAMQBK010000060.1"/>
</dbReference>
<name>A0ABT0U8P7_9BACT</name>
<dbReference type="Proteomes" id="UP001202961">
    <property type="component" value="Unassembled WGS sequence"/>
</dbReference>
<reference evidence="1 2" key="1">
    <citation type="journal article" date="2022" name="Syst. Appl. Microbiol.">
        <title>Rhodopirellula aestuarii sp. nov., a novel member of the genus Rhodopirellula isolated from brackish sediments collected in the Tagus River estuary, Portugal.</title>
        <authorList>
            <person name="Vitorino I.R."/>
            <person name="Klimek D."/>
            <person name="Calusinska M."/>
            <person name="Lobo-da-Cunha A."/>
            <person name="Vasconcelos V."/>
            <person name="Lage O.M."/>
        </authorList>
    </citation>
    <scope>NUCLEOTIDE SEQUENCE [LARGE SCALE GENOMIC DNA]</scope>
    <source>
        <strain evidence="1 2">ICT_H3.1</strain>
    </source>
</reference>
<gene>
    <name evidence="1" type="ORF">NB063_21840</name>
</gene>
<organism evidence="1 2">
    <name type="scientific">Aporhodopirellula aestuarii</name>
    <dbReference type="NCBI Taxonomy" id="2950107"/>
    <lineage>
        <taxon>Bacteria</taxon>
        <taxon>Pseudomonadati</taxon>
        <taxon>Planctomycetota</taxon>
        <taxon>Planctomycetia</taxon>
        <taxon>Pirellulales</taxon>
        <taxon>Pirellulaceae</taxon>
        <taxon>Aporhodopirellula</taxon>
    </lineage>
</organism>
<evidence type="ECO:0000313" key="1">
    <source>
        <dbReference type="EMBL" id="MCM2373263.1"/>
    </source>
</evidence>
<sequence length="246" mass="25903">MVGMLNHEIEETLVGMPIHEAENTTLAVIVREVEVTTLGMSVHVAGTTTPANTNRVVANTAHVGKVHAATNPVHAMAEAVAANATHVIPGHVAIILLVAKIRRKIADLVVPNTVPKNAAPATMIMEPVETDHKLASTPTVMAINMPNTLLNRMQTNKPPKQPLKVARETAIAKPGTVLVNANRVHARAALGMVDVVQTDHAPADLVEKAGLVERVDLAEKVAPAERVDPVTAKAAHVLVAPAWSSG</sequence>
<proteinExistence type="predicted"/>
<comment type="caution">
    <text evidence="1">The sequence shown here is derived from an EMBL/GenBank/DDBJ whole genome shotgun (WGS) entry which is preliminary data.</text>
</comment>
<accession>A0ABT0U8P7</accession>
<protein>
    <submittedName>
        <fullName evidence="1">Uncharacterized protein</fullName>
    </submittedName>
</protein>
<dbReference type="EMBL" id="JAMQBK010000060">
    <property type="protein sequence ID" value="MCM2373263.1"/>
    <property type="molecule type" value="Genomic_DNA"/>
</dbReference>
<evidence type="ECO:0000313" key="2">
    <source>
        <dbReference type="Proteomes" id="UP001202961"/>
    </source>
</evidence>